<comment type="caution">
    <text evidence="1">The sequence shown here is derived from an EMBL/GenBank/DDBJ whole genome shotgun (WGS) entry which is preliminary data.</text>
</comment>
<evidence type="ECO:0000313" key="2">
    <source>
        <dbReference type="Proteomes" id="UP001165083"/>
    </source>
</evidence>
<dbReference type="EMBL" id="BSXW01000441">
    <property type="protein sequence ID" value="GMF22434.1"/>
    <property type="molecule type" value="Genomic_DNA"/>
</dbReference>
<dbReference type="Proteomes" id="UP001165083">
    <property type="component" value="Unassembled WGS sequence"/>
</dbReference>
<dbReference type="OrthoDB" id="129554at2759"/>
<evidence type="ECO:0000313" key="1">
    <source>
        <dbReference type="EMBL" id="GMF22434.1"/>
    </source>
</evidence>
<dbReference type="PANTHER" id="PTHR33266:SF1">
    <property type="entry name" value="F-BOX DOMAIN-CONTAINING PROTEIN"/>
    <property type="match status" value="1"/>
</dbReference>
<dbReference type="PANTHER" id="PTHR33266">
    <property type="entry name" value="CHROMOSOME 15, WHOLE GENOME SHOTGUN SEQUENCE"/>
    <property type="match status" value="1"/>
</dbReference>
<accession>A0A9W6TU68</accession>
<sequence length="424" mass="48485">MDGSCCCTFIVLNTLAERYSDLAIPHFVVQVDCTSRKTSFLKLRRKTEDEEKTPSEDFVMEPVKRVPVDKVSTFVFEQLSPLLSTVRDAGKQQLQLDEECLSENHSVLMMALMLEIRRIYRVSQADTKIADTVARLAVERRNELLPPARDPEKRRRLERLRNALNAEYIGDTHTKLYKYIARCWERYSNTQDVYLSPMRVLYTCVRSNPRSTGFPVATDQLKRFFFRGPTTQEYLTGQLLKTFKYAQENWDTVGDEWFPLFTKSEVGASICEAVTQHESTITHNATGKKETKRLVVLVVDEARTLLVNDYRVKWLPILHRSLRETNLILQEYGYGGGIFFAVLIDTNSKVHDFTPPTDNGDDLSSRSVVNRWVMFPPFVLTHTMDVFRPKPVGDTSGLKIPTGGQPTTAPFDYKTIVSQGDSVA</sequence>
<gene>
    <name evidence="1" type="ORF">Plil01_000894000</name>
</gene>
<reference evidence="1" key="1">
    <citation type="submission" date="2023-04" db="EMBL/GenBank/DDBJ databases">
        <title>Phytophthora lilii NBRC 32176.</title>
        <authorList>
            <person name="Ichikawa N."/>
            <person name="Sato H."/>
            <person name="Tonouchi N."/>
        </authorList>
    </citation>
    <scope>NUCLEOTIDE SEQUENCE</scope>
    <source>
        <strain evidence="1">NBRC 32176</strain>
    </source>
</reference>
<keyword evidence="2" id="KW-1185">Reference proteome</keyword>
<organism evidence="1 2">
    <name type="scientific">Phytophthora lilii</name>
    <dbReference type="NCBI Taxonomy" id="2077276"/>
    <lineage>
        <taxon>Eukaryota</taxon>
        <taxon>Sar</taxon>
        <taxon>Stramenopiles</taxon>
        <taxon>Oomycota</taxon>
        <taxon>Peronosporomycetes</taxon>
        <taxon>Peronosporales</taxon>
        <taxon>Peronosporaceae</taxon>
        <taxon>Phytophthora</taxon>
    </lineage>
</organism>
<protein>
    <submittedName>
        <fullName evidence="1">Unnamed protein product</fullName>
    </submittedName>
</protein>
<proteinExistence type="predicted"/>
<dbReference type="AlphaFoldDB" id="A0A9W6TU68"/>
<name>A0A9W6TU68_9STRA</name>